<dbReference type="KEGG" id="vg:80518660"/>
<sequence>MTDKKHYYLLVRRCSAYSYDDIIIGIYNDIKIANKAKEKYIDFSSKCDPFKNQAYHNVNLEEDVEIVEIELDLTNDHTFCYVLIDRAEGFGQVCNNYIYFSTSFKKINEVGIKFVNDKEKNSWPSYLMWDMVKMNDMRYKNHMVYLDESRGTYRKILENKINY</sequence>
<protein>
    <submittedName>
        <fullName evidence="1">Uncharacterized protein</fullName>
    </submittedName>
</protein>
<dbReference type="GeneID" id="80518660"/>
<accession>A0A6N1NUS9</accession>
<reference evidence="1" key="2">
    <citation type="journal article" date="2018" name="Nat. Commun.">
        <title>Tailed giant Tupanvirus possesses the most complete translational apparatus of the known virosphere.</title>
        <authorList>
            <person name="Abrahao J."/>
            <person name="Silva L."/>
            <person name="Silva L.S."/>
            <person name="Khalil J.Y.B."/>
            <person name="Rodrigues R."/>
            <person name="Arantes T."/>
            <person name="Assis F."/>
            <person name="Boratto P."/>
            <person name="Andrade M."/>
            <person name="Kroon E.G."/>
            <person name="Ribeiro B."/>
            <person name="Bergier I."/>
            <person name="Seligmann H."/>
            <person name="Ghigo E."/>
            <person name="Colson P."/>
            <person name="Levasseur A."/>
            <person name="Kroemer G."/>
            <person name="Raoult D."/>
            <person name="La Scola B."/>
        </authorList>
    </citation>
    <scope>NUCLEOTIDE SEQUENCE [LARGE SCALE GENOMIC DNA]</scope>
    <source>
        <strain evidence="1">Soda lake</strain>
    </source>
</reference>
<dbReference type="RefSeq" id="YP_010781896.1">
    <property type="nucleotide sequence ID" value="NC_075039.1"/>
</dbReference>
<organism evidence="1">
    <name type="scientific">Tupanvirus soda lake</name>
    <dbReference type="NCBI Taxonomy" id="2126985"/>
    <lineage>
        <taxon>Viruses</taxon>
        <taxon>Varidnaviria</taxon>
        <taxon>Bamfordvirae</taxon>
        <taxon>Nucleocytoviricota</taxon>
        <taxon>Megaviricetes</taxon>
        <taxon>Imitervirales</taxon>
        <taxon>Mimiviridae</taxon>
        <taxon>Megamimivirinae</taxon>
        <taxon>Tupanvirus</taxon>
        <taxon>Tupanvirus salinum</taxon>
    </lineage>
</organism>
<reference evidence="1" key="1">
    <citation type="submission" date="2017-01" db="EMBL/GenBank/DDBJ databases">
        <authorList>
            <person name="Assis F.L."/>
            <person name="Abrahao J.S."/>
            <person name="Silva L."/>
            <person name="Khalil J.B."/>
            <person name="Rodrigues R."/>
            <person name="Silva L.S."/>
            <person name="Arantes T."/>
            <person name="Boratto P."/>
            <person name="Andrade M."/>
            <person name="Kroon E.G."/>
            <person name="Ribeiro B."/>
            <person name="Bergier I."/>
            <person name="Seligmann H."/>
            <person name="Ghigo E."/>
            <person name="Colson P."/>
            <person name="Levasseur A."/>
            <person name="Raoult D."/>
            <person name="Scola B.L."/>
        </authorList>
    </citation>
    <scope>NUCLEOTIDE SEQUENCE</scope>
    <source>
        <strain evidence="1">Soda lake</strain>
    </source>
</reference>
<dbReference type="EMBL" id="KY523104">
    <property type="protein sequence ID" value="QKU35238.1"/>
    <property type="molecule type" value="Genomic_DNA"/>
</dbReference>
<evidence type="ECO:0000313" key="1">
    <source>
        <dbReference type="EMBL" id="QKU35238.1"/>
    </source>
</evidence>
<name>A0A6N1NUS9_9VIRU</name>
<proteinExistence type="predicted"/>